<keyword evidence="4" id="KW-0479">Metal-binding</keyword>
<keyword evidence="6" id="KW-0862">Zinc</keyword>
<reference evidence="11" key="1">
    <citation type="journal article" date="2015" name="Nature">
        <title>Complex archaea that bridge the gap between prokaryotes and eukaryotes.</title>
        <authorList>
            <person name="Spang A."/>
            <person name="Saw J.H."/>
            <person name="Jorgensen S.L."/>
            <person name="Zaremba-Niedzwiedzka K."/>
            <person name="Martijn J."/>
            <person name="Lind A.E."/>
            <person name="van Eijk R."/>
            <person name="Schleper C."/>
            <person name="Guy L."/>
            <person name="Ettema T.J."/>
        </authorList>
    </citation>
    <scope>NUCLEOTIDE SEQUENCE</scope>
</reference>
<dbReference type="SUPFAM" id="SSF55031">
    <property type="entry name" value="Bacterial exopeptidase dimerisation domain"/>
    <property type="match status" value="1"/>
</dbReference>
<evidence type="ECO:0000259" key="10">
    <source>
        <dbReference type="Pfam" id="PF07687"/>
    </source>
</evidence>
<evidence type="ECO:0000256" key="4">
    <source>
        <dbReference type="ARBA" id="ARBA00022723"/>
    </source>
</evidence>
<dbReference type="Pfam" id="PF07687">
    <property type="entry name" value="M20_dimer"/>
    <property type="match status" value="1"/>
</dbReference>
<name>A0A0F9G4H8_9ZZZZ</name>
<feature type="domain" description="Peptidase M28" evidence="9">
    <location>
        <begin position="60"/>
        <end position="183"/>
    </location>
</feature>
<dbReference type="FunFam" id="3.40.630.10:FF:000015">
    <property type="entry name" value="Aminoacyl-histidine dipeptidase PepD"/>
    <property type="match status" value="1"/>
</dbReference>
<comment type="cofactor">
    <cofactor evidence="2">
        <name>Zn(2+)</name>
        <dbReference type="ChEBI" id="CHEBI:29105"/>
    </cofactor>
</comment>
<dbReference type="SUPFAM" id="SSF53187">
    <property type="entry name" value="Zn-dependent exopeptidases"/>
    <property type="match status" value="1"/>
</dbReference>
<dbReference type="EMBL" id="LAZR01021438">
    <property type="protein sequence ID" value="KKL85321.1"/>
    <property type="molecule type" value="Genomic_DNA"/>
</dbReference>
<gene>
    <name evidence="11" type="ORF">LCGC14_1955890</name>
</gene>
<dbReference type="Gene3D" id="3.40.630.10">
    <property type="entry name" value="Zn peptidases"/>
    <property type="match status" value="1"/>
</dbReference>
<keyword evidence="7" id="KW-0482">Metalloprotease</keyword>
<dbReference type="Pfam" id="PF04389">
    <property type="entry name" value="Peptidase_M28"/>
    <property type="match status" value="1"/>
</dbReference>
<evidence type="ECO:0000259" key="9">
    <source>
        <dbReference type="Pfam" id="PF04389"/>
    </source>
</evidence>
<evidence type="ECO:0000256" key="1">
    <source>
        <dbReference type="ARBA" id="ARBA00001941"/>
    </source>
</evidence>
<evidence type="ECO:0000256" key="2">
    <source>
        <dbReference type="ARBA" id="ARBA00001947"/>
    </source>
</evidence>
<keyword evidence="3" id="KW-0645">Protease</keyword>
<feature type="domain" description="Peptidase M20 dimerisation" evidence="10">
    <location>
        <begin position="225"/>
        <end position="298"/>
    </location>
</feature>
<dbReference type="InterPro" id="IPR036264">
    <property type="entry name" value="Bact_exopeptidase_dim_dom"/>
</dbReference>
<keyword evidence="5" id="KW-0378">Hydrolase</keyword>
<keyword evidence="8" id="KW-0170">Cobalt</keyword>
<dbReference type="GO" id="GO:0046872">
    <property type="term" value="F:metal ion binding"/>
    <property type="evidence" value="ECO:0007669"/>
    <property type="project" value="UniProtKB-KW"/>
</dbReference>
<comment type="cofactor">
    <cofactor evidence="1">
        <name>Co(2+)</name>
        <dbReference type="ChEBI" id="CHEBI:48828"/>
    </cofactor>
</comment>
<dbReference type="PANTHER" id="PTHR43501:SF1">
    <property type="entry name" value="CYTOSOL NON-SPECIFIC DIPEPTIDASE"/>
    <property type="match status" value="1"/>
</dbReference>
<dbReference type="PANTHER" id="PTHR43501">
    <property type="entry name" value="CYTOSOL NON-SPECIFIC DIPEPTIDASE"/>
    <property type="match status" value="1"/>
</dbReference>
<accession>A0A0F9G4H8</accession>
<organism evidence="11">
    <name type="scientific">marine sediment metagenome</name>
    <dbReference type="NCBI Taxonomy" id="412755"/>
    <lineage>
        <taxon>unclassified sequences</taxon>
        <taxon>metagenomes</taxon>
        <taxon>ecological metagenomes</taxon>
    </lineage>
</organism>
<evidence type="ECO:0000256" key="3">
    <source>
        <dbReference type="ARBA" id="ARBA00022670"/>
    </source>
</evidence>
<evidence type="ECO:0000256" key="7">
    <source>
        <dbReference type="ARBA" id="ARBA00023049"/>
    </source>
</evidence>
<evidence type="ECO:0000256" key="5">
    <source>
        <dbReference type="ARBA" id="ARBA00022801"/>
    </source>
</evidence>
<dbReference type="PRINTS" id="PR00934">
    <property type="entry name" value="XHISDIPTASE"/>
</dbReference>
<evidence type="ECO:0000256" key="8">
    <source>
        <dbReference type="ARBA" id="ARBA00023285"/>
    </source>
</evidence>
<evidence type="ECO:0008006" key="12">
    <source>
        <dbReference type="Google" id="ProtNLM"/>
    </source>
</evidence>
<dbReference type="InterPro" id="IPR011650">
    <property type="entry name" value="Peptidase_M20_dimer"/>
</dbReference>
<dbReference type="GO" id="GO:0006508">
    <property type="term" value="P:proteolysis"/>
    <property type="evidence" value="ECO:0007669"/>
    <property type="project" value="UniProtKB-KW"/>
</dbReference>
<protein>
    <recommendedName>
        <fullName evidence="12">Peptidase M20 dimerisation domain-containing protein</fullName>
    </recommendedName>
</protein>
<dbReference type="GO" id="GO:0005829">
    <property type="term" value="C:cytosol"/>
    <property type="evidence" value="ECO:0007669"/>
    <property type="project" value="TreeGrafter"/>
</dbReference>
<sequence length="370" mass="42053">MDGIYLSKLIDLGQPSEFWEYFEKITKIPRCSQHEEGVRSYIKEEAERLGFKTKVDNAGNLVVRILPKNNPEKNVVLQCHLDMVCEKNEEVQHDFLRDPLKLKIIENENEKWVTAVGTTLGADNGVGICYLLTLMKKISNGELKFDTLGFDLLFTIDEEMGLRGAFKIDKNLIQGNFLINLDAEDEDTVTIGCAGGKVTFFQIKNEMVKIEREESRIPIRIFVYGLVGGHSGSDIHLGRGNAIKILSQIIWKLNKEYKINVNSMKGGNRTNVIPREAGAIFFAKEKEFDEIKDFIDNLFNNIIVIFDSIEPNISIKIEKLKDYTDDTILKETIQNNLLNILYTLPNGPLSMHPKIHDLVFNSSNLGVIRT</sequence>
<feature type="non-terminal residue" evidence="11">
    <location>
        <position position="370"/>
    </location>
</feature>
<evidence type="ECO:0000256" key="6">
    <source>
        <dbReference type="ARBA" id="ARBA00022833"/>
    </source>
</evidence>
<comment type="caution">
    <text evidence="11">The sequence shown here is derived from an EMBL/GenBank/DDBJ whole genome shotgun (WGS) entry which is preliminary data.</text>
</comment>
<dbReference type="GO" id="GO:0070573">
    <property type="term" value="F:metallodipeptidase activity"/>
    <property type="evidence" value="ECO:0007669"/>
    <property type="project" value="TreeGrafter"/>
</dbReference>
<dbReference type="AlphaFoldDB" id="A0A0F9G4H8"/>
<proteinExistence type="predicted"/>
<dbReference type="InterPro" id="IPR001160">
    <property type="entry name" value="Peptidase_M20C"/>
</dbReference>
<evidence type="ECO:0000313" key="11">
    <source>
        <dbReference type="EMBL" id="KKL85321.1"/>
    </source>
</evidence>
<dbReference type="InterPro" id="IPR007484">
    <property type="entry name" value="Peptidase_M28"/>
</dbReference>